<feature type="compositionally biased region" description="Polar residues" evidence="1">
    <location>
        <begin position="9"/>
        <end position="21"/>
    </location>
</feature>
<evidence type="ECO:0000313" key="3">
    <source>
        <dbReference type="Proteomes" id="UP000191004"/>
    </source>
</evidence>
<name>A0A1T3C679_9HYPO</name>
<feature type="region of interest" description="Disordered" evidence="1">
    <location>
        <begin position="1"/>
        <end position="95"/>
    </location>
</feature>
<evidence type="ECO:0000313" key="2">
    <source>
        <dbReference type="EMBL" id="OPB36608.1"/>
    </source>
</evidence>
<organism evidence="2 3">
    <name type="scientific">Trichoderma guizhouense</name>
    <dbReference type="NCBI Taxonomy" id="1491466"/>
    <lineage>
        <taxon>Eukaryota</taxon>
        <taxon>Fungi</taxon>
        <taxon>Dikarya</taxon>
        <taxon>Ascomycota</taxon>
        <taxon>Pezizomycotina</taxon>
        <taxon>Sordariomycetes</taxon>
        <taxon>Hypocreomycetidae</taxon>
        <taxon>Hypocreales</taxon>
        <taxon>Hypocreaceae</taxon>
        <taxon>Trichoderma</taxon>
    </lineage>
</organism>
<dbReference type="Proteomes" id="UP000191004">
    <property type="component" value="Unassembled WGS sequence"/>
</dbReference>
<reference evidence="2 3" key="1">
    <citation type="submission" date="2016-04" db="EMBL/GenBank/DDBJ databases">
        <title>Multiple horizontal gene transfer events from other fungi enriched the ability of the initially mycotrophic fungus Trichoderma (Ascomycota) to feed on dead plant biomass.</title>
        <authorList>
            <person name="Atanasova L."/>
            <person name="Chenthamara K."/>
            <person name="Zhang J."/>
            <person name="Grujic M."/>
            <person name="Henrissat B."/>
            <person name="Kuo A."/>
            <person name="Aertz A."/>
            <person name="Salamov A."/>
            <person name="Lipzen A."/>
            <person name="Labutti K."/>
            <person name="Barry K."/>
            <person name="Miao Y."/>
            <person name="Rahimi M.J."/>
            <person name="Shen Q."/>
            <person name="Grigoriev I.V."/>
            <person name="Kubicek C.P."/>
            <person name="Druzhinina I.S."/>
        </authorList>
    </citation>
    <scope>NUCLEOTIDE SEQUENCE [LARGE SCALE GENOMIC DNA]</scope>
    <source>
        <strain evidence="2 3">NJAU 4742</strain>
    </source>
</reference>
<keyword evidence="3" id="KW-1185">Reference proteome</keyword>
<feature type="compositionally biased region" description="Polar residues" evidence="1">
    <location>
        <begin position="51"/>
        <end position="72"/>
    </location>
</feature>
<proteinExistence type="predicted"/>
<sequence>MFGEIKSLNGPSGRTITNLTNEYRRYHRDPDRPKNRPSIIPQKREYDDASLHQSKATSTAEAVTPSSTTDGTTPVDKTHGKRELKMNDARSSTTIDLTNDAPTITAIDGTKLPEISKPKATQLPNIESISKAGRLLGLEEKIDRLLGLEGKIDRLLGLEEKIDRLLQLESKIDRLIALGGKIEGPQGLEGKINKLAELGPRVETLLNTLDMLVGIEDL</sequence>
<comment type="caution">
    <text evidence="2">The sequence shown here is derived from an EMBL/GenBank/DDBJ whole genome shotgun (WGS) entry which is preliminary data.</text>
</comment>
<protein>
    <submittedName>
        <fullName evidence="2">Uncharacterized protein</fullName>
    </submittedName>
</protein>
<feature type="compositionally biased region" description="Basic and acidic residues" evidence="1">
    <location>
        <begin position="22"/>
        <end position="34"/>
    </location>
</feature>
<dbReference type="AlphaFoldDB" id="A0A1T3C679"/>
<accession>A0A1T3C679</accession>
<feature type="compositionally biased region" description="Basic and acidic residues" evidence="1">
    <location>
        <begin position="76"/>
        <end position="88"/>
    </location>
</feature>
<gene>
    <name evidence="2" type="ORF">A0O28_0056880</name>
</gene>
<evidence type="ECO:0000256" key="1">
    <source>
        <dbReference type="SAM" id="MobiDB-lite"/>
    </source>
</evidence>
<dbReference type="EMBL" id="LVVK01000023">
    <property type="protein sequence ID" value="OPB36608.1"/>
    <property type="molecule type" value="Genomic_DNA"/>
</dbReference>